<evidence type="ECO:0000256" key="1">
    <source>
        <dbReference type="ARBA" id="ARBA00009308"/>
    </source>
</evidence>
<protein>
    <submittedName>
        <fullName evidence="4">Methylmalonyl-CoA epimerase</fullName>
    </submittedName>
</protein>
<evidence type="ECO:0000313" key="4">
    <source>
        <dbReference type="EMBL" id="SDT38289.1"/>
    </source>
</evidence>
<name>A0A1H1ZXG9_9ACTN</name>
<dbReference type="EMBL" id="LT629772">
    <property type="protein sequence ID" value="SDT38289.1"/>
    <property type="molecule type" value="Genomic_DNA"/>
</dbReference>
<dbReference type="InterPro" id="IPR037523">
    <property type="entry name" value="VOC_core"/>
</dbReference>
<reference evidence="4 5" key="1">
    <citation type="submission" date="2016-10" db="EMBL/GenBank/DDBJ databases">
        <authorList>
            <person name="de Groot N.N."/>
        </authorList>
    </citation>
    <scope>NUCLEOTIDE SEQUENCE [LARGE SCALE GENOMIC DNA]</scope>
    <source>
        <strain evidence="4 5">DSM 21800</strain>
    </source>
</reference>
<organism evidence="4 5">
    <name type="scientific">Microlunatus soli</name>
    <dbReference type="NCBI Taxonomy" id="630515"/>
    <lineage>
        <taxon>Bacteria</taxon>
        <taxon>Bacillati</taxon>
        <taxon>Actinomycetota</taxon>
        <taxon>Actinomycetes</taxon>
        <taxon>Propionibacteriales</taxon>
        <taxon>Propionibacteriaceae</taxon>
        <taxon>Microlunatus</taxon>
    </lineage>
</organism>
<dbReference type="RefSeq" id="WP_091533267.1">
    <property type="nucleotide sequence ID" value="NZ_LT629772.1"/>
</dbReference>
<accession>A0A1H1ZXG9</accession>
<evidence type="ECO:0000259" key="3">
    <source>
        <dbReference type="PROSITE" id="PS51819"/>
    </source>
</evidence>
<dbReference type="NCBIfam" id="TIGR03081">
    <property type="entry name" value="metmalonyl_epim"/>
    <property type="match status" value="1"/>
</dbReference>
<keyword evidence="5" id="KW-1185">Reference proteome</keyword>
<comment type="similarity">
    <text evidence="1">Belongs to the methylmalonyl-CoA epimerase family.</text>
</comment>
<dbReference type="OrthoDB" id="9788468at2"/>
<evidence type="ECO:0000313" key="5">
    <source>
        <dbReference type="Proteomes" id="UP000199103"/>
    </source>
</evidence>
<dbReference type="PROSITE" id="PS51819">
    <property type="entry name" value="VOC"/>
    <property type="match status" value="1"/>
</dbReference>
<dbReference type="InterPro" id="IPR017515">
    <property type="entry name" value="MeMalonyl-CoA_epimerase"/>
</dbReference>
<dbReference type="PANTHER" id="PTHR43048">
    <property type="entry name" value="METHYLMALONYL-COA EPIMERASE"/>
    <property type="match status" value="1"/>
</dbReference>
<feature type="domain" description="VOC" evidence="3">
    <location>
        <begin position="17"/>
        <end position="153"/>
    </location>
</feature>
<keyword evidence="2" id="KW-0479">Metal-binding</keyword>
<dbReference type="Gene3D" id="3.10.180.10">
    <property type="entry name" value="2,3-Dihydroxybiphenyl 1,2-Dioxygenase, domain 1"/>
    <property type="match status" value="1"/>
</dbReference>
<dbReference type="AlphaFoldDB" id="A0A1H1ZXG9"/>
<sequence length="167" mass="17740">MGSATSEAVPSALRAAAVDHVGIATADLDATVAFYRDMFGLVEVHRETNLQQQVIEVMLGPAAEHAATERPTQLQVLAPLSDDSAIARFLDRSGPGLQQLALRVADVEATSSELRGRGLRLLYPEARVGTAGSMINFVHPKDAGGVLLELVQPAEPVVQDRGRDCDS</sequence>
<dbReference type="GO" id="GO:0046491">
    <property type="term" value="P:L-methylmalonyl-CoA metabolic process"/>
    <property type="evidence" value="ECO:0007669"/>
    <property type="project" value="TreeGrafter"/>
</dbReference>
<dbReference type="PANTHER" id="PTHR43048:SF3">
    <property type="entry name" value="METHYLMALONYL-COA EPIMERASE, MITOCHONDRIAL"/>
    <property type="match status" value="1"/>
</dbReference>
<evidence type="ECO:0000256" key="2">
    <source>
        <dbReference type="ARBA" id="ARBA00022723"/>
    </source>
</evidence>
<dbReference type="Proteomes" id="UP000199103">
    <property type="component" value="Chromosome I"/>
</dbReference>
<proteinExistence type="inferred from homology"/>
<dbReference type="InterPro" id="IPR051785">
    <property type="entry name" value="MMCE/EMCE_epimerase"/>
</dbReference>
<dbReference type="CDD" id="cd07249">
    <property type="entry name" value="MMCE"/>
    <property type="match status" value="1"/>
</dbReference>
<dbReference type="SUPFAM" id="SSF54593">
    <property type="entry name" value="Glyoxalase/Bleomycin resistance protein/Dihydroxybiphenyl dioxygenase"/>
    <property type="match status" value="1"/>
</dbReference>
<dbReference type="InterPro" id="IPR029068">
    <property type="entry name" value="Glyas_Bleomycin-R_OHBP_Dase"/>
</dbReference>
<dbReference type="Pfam" id="PF13669">
    <property type="entry name" value="Glyoxalase_4"/>
    <property type="match status" value="1"/>
</dbReference>
<dbReference type="GO" id="GO:0004493">
    <property type="term" value="F:methylmalonyl-CoA epimerase activity"/>
    <property type="evidence" value="ECO:0007669"/>
    <property type="project" value="TreeGrafter"/>
</dbReference>
<dbReference type="GO" id="GO:0046872">
    <property type="term" value="F:metal ion binding"/>
    <property type="evidence" value="ECO:0007669"/>
    <property type="project" value="UniProtKB-KW"/>
</dbReference>
<gene>
    <name evidence="4" type="ORF">SAMN04489812_5518</name>
</gene>
<dbReference type="STRING" id="630515.SAMN04489812_5518"/>